<organism evidence="2 3">
    <name type="scientific">Reyranella aquatilis</name>
    <dbReference type="NCBI Taxonomy" id="2035356"/>
    <lineage>
        <taxon>Bacteria</taxon>
        <taxon>Pseudomonadati</taxon>
        <taxon>Pseudomonadota</taxon>
        <taxon>Alphaproteobacteria</taxon>
        <taxon>Hyphomicrobiales</taxon>
        <taxon>Reyranellaceae</taxon>
        <taxon>Reyranella</taxon>
    </lineage>
</organism>
<dbReference type="RefSeq" id="WP_230553039.1">
    <property type="nucleotide sequence ID" value="NZ_JAJISD010000010.1"/>
</dbReference>
<evidence type="ECO:0000256" key="1">
    <source>
        <dbReference type="SAM" id="SignalP"/>
    </source>
</evidence>
<evidence type="ECO:0008006" key="4">
    <source>
        <dbReference type="Google" id="ProtNLM"/>
    </source>
</evidence>
<name>A0ABS8L006_9HYPH</name>
<evidence type="ECO:0000313" key="2">
    <source>
        <dbReference type="EMBL" id="MCC8431638.1"/>
    </source>
</evidence>
<dbReference type="EMBL" id="JAJISD010000010">
    <property type="protein sequence ID" value="MCC8431638.1"/>
    <property type="molecule type" value="Genomic_DNA"/>
</dbReference>
<gene>
    <name evidence="2" type="ORF">LJ725_21905</name>
</gene>
<accession>A0ABS8L006</accession>
<keyword evidence="1" id="KW-0732">Signal</keyword>
<reference evidence="2 3" key="1">
    <citation type="submission" date="2021-11" db="EMBL/GenBank/DDBJ databases">
        <authorList>
            <person name="Lee D.-H."/>
            <person name="Kim S.-B."/>
        </authorList>
    </citation>
    <scope>NUCLEOTIDE SEQUENCE [LARGE SCALE GENOMIC DNA]</scope>
    <source>
        <strain evidence="2 3">KCTC 52223</strain>
    </source>
</reference>
<feature type="chain" id="PRO_5046152263" description="DUF4136 domain-containing protein" evidence="1">
    <location>
        <begin position="24"/>
        <end position="192"/>
    </location>
</feature>
<dbReference type="Proteomes" id="UP001198862">
    <property type="component" value="Unassembled WGS sequence"/>
</dbReference>
<evidence type="ECO:0000313" key="3">
    <source>
        <dbReference type="Proteomes" id="UP001198862"/>
    </source>
</evidence>
<protein>
    <recommendedName>
        <fullName evidence="4">DUF4136 domain-containing protein</fullName>
    </recommendedName>
</protein>
<keyword evidence="3" id="KW-1185">Reference proteome</keyword>
<comment type="caution">
    <text evidence="2">The sequence shown here is derived from an EMBL/GenBank/DDBJ whole genome shotgun (WGS) entry which is preliminary data.</text>
</comment>
<proteinExistence type="predicted"/>
<sequence>MPVLRCVLLVTMMLLGGLPAGRAQTVGGFDYAPEYDFSEFWAATDGRFFRVIVAGNPFPQMPAEEAKQRMLPVMQANKPRPALTFTYQQPPEEMRPDYRLVLVFDPANDLTAARVCAGQIFLKKPAEPRPAGRVYVFGIYCRNDLALSQTTAWTQAASPEDPRLGQMFAQLFLALFDDRRWRRSPFNPWFAR</sequence>
<feature type="signal peptide" evidence="1">
    <location>
        <begin position="1"/>
        <end position="23"/>
    </location>
</feature>